<evidence type="ECO:0000313" key="1">
    <source>
        <dbReference type="EMBL" id="KAJ8620195.1"/>
    </source>
</evidence>
<protein>
    <submittedName>
        <fullName evidence="1">Uncharacterized protein</fullName>
    </submittedName>
</protein>
<reference evidence="1 2" key="1">
    <citation type="journal article" date="2022" name="Hortic Res">
        <title>A haplotype resolved chromosomal level avocado genome allows analysis of novel avocado genes.</title>
        <authorList>
            <person name="Nath O."/>
            <person name="Fletcher S.J."/>
            <person name="Hayward A."/>
            <person name="Shaw L.M."/>
            <person name="Masouleh A.K."/>
            <person name="Furtado A."/>
            <person name="Henry R.J."/>
            <person name="Mitter N."/>
        </authorList>
    </citation>
    <scope>NUCLEOTIDE SEQUENCE [LARGE SCALE GENOMIC DNA]</scope>
    <source>
        <strain evidence="2">cv. Hass</strain>
    </source>
</reference>
<dbReference type="Proteomes" id="UP001234297">
    <property type="component" value="Chromosome 9"/>
</dbReference>
<name>A0ACC2KGC0_PERAE</name>
<gene>
    <name evidence="1" type="ORF">MRB53_028724</name>
</gene>
<comment type="caution">
    <text evidence="1">The sequence shown here is derived from an EMBL/GenBank/DDBJ whole genome shotgun (WGS) entry which is preliminary data.</text>
</comment>
<keyword evidence="2" id="KW-1185">Reference proteome</keyword>
<proteinExistence type="predicted"/>
<accession>A0ACC2KGC0</accession>
<organism evidence="1 2">
    <name type="scientific">Persea americana</name>
    <name type="common">Avocado</name>
    <dbReference type="NCBI Taxonomy" id="3435"/>
    <lineage>
        <taxon>Eukaryota</taxon>
        <taxon>Viridiplantae</taxon>
        <taxon>Streptophyta</taxon>
        <taxon>Embryophyta</taxon>
        <taxon>Tracheophyta</taxon>
        <taxon>Spermatophyta</taxon>
        <taxon>Magnoliopsida</taxon>
        <taxon>Magnoliidae</taxon>
        <taxon>Laurales</taxon>
        <taxon>Lauraceae</taxon>
        <taxon>Persea</taxon>
    </lineage>
</organism>
<evidence type="ECO:0000313" key="2">
    <source>
        <dbReference type="Proteomes" id="UP001234297"/>
    </source>
</evidence>
<dbReference type="EMBL" id="CM056817">
    <property type="protein sequence ID" value="KAJ8620195.1"/>
    <property type="molecule type" value="Genomic_DNA"/>
</dbReference>
<sequence length="147" mass="15712">MTNNSTPSSGPLSSAEHVLLGHIQLPASTTTAQGPAPTMIPGRNSVAPIMSPSGLSPTQSTAATVMLPSVMDHAQMSSQVTNTTLRTPIRRLARRLSNAEPSSHEPSAAICTLGLLSLLCPFHLYLLNKVWALLHIALMLQMYQFQN</sequence>